<keyword evidence="4" id="KW-1185">Reference proteome</keyword>
<name>A0A0W0IBK8_PSEVI</name>
<accession>A0A0W0IBK8</accession>
<dbReference type="InterPro" id="IPR041229">
    <property type="entry name" value="HEPN_Apea"/>
</dbReference>
<proteinExistence type="predicted"/>
<reference evidence="3 4" key="1">
    <citation type="submission" date="2015-09" db="EMBL/GenBank/DDBJ databases">
        <title>Genome sequence of ICMP 13104.</title>
        <authorList>
            <person name="Visnovsky S."/>
            <person name="Lu A."/>
            <person name="Panda P."/>
            <person name="Pitman A."/>
        </authorList>
    </citation>
    <scope>NUCLEOTIDE SEQUENCE [LARGE SCALE GENOMIC DNA]</scope>
    <source>
        <strain evidence="3 4">ICMP 13104</strain>
    </source>
</reference>
<comment type="caution">
    <text evidence="3">The sequence shown here is derived from an EMBL/GenBank/DDBJ whole genome shotgun (WGS) entry which is preliminary data.</text>
</comment>
<sequence length="359" mass="40752">MLTSLSFCVDGLSEWLGTSAFKIHHGKDFEETIIHINRPEEVRCTLSDGTTFEIKVEIRLPGRARYPVTELFQQAYITLKPIEAKPLEFYQTLTHQLTRFFSFAIGKTVAIHSISAQYESDEASELYSRVDIYFQSLHGTEKCLFDVSAMLLGYKRLAPRFGEILSQWVTSYENLRPALHHHYTVQDGNHGYADTNFLAIAQAVEAFHRRTTHASKLPKAEYKAKINAILATCPEDEREWLTSKLAHGNEISLADRLHQLIDRFDSVFGDESHRNTIVRGTVNTRNYHAHYDRYGQAKALTGGALVGLTYRLRVLFTLSLLVHLGFSEKEATDIAGFDYLKKMISIAEHLDAQLAIQPG</sequence>
<evidence type="ECO:0000313" key="4">
    <source>
        <dbReference type="Proteomes" id="UP000053048"/>
    </source>
</evidence>
<dbReference type="Pfam" id="PF18739">
    <property type="entry name" value="HEPN_Apea"/>
    <property type="match status" value="1"/>
</dbReference>
<protein>
    <submittedName>
        <fullName evidence="3">Uncharacterized protein</fullName>
    </submittedName>
</protein>
<feature type="domain" description="Apea-like HEPN" evidence="1">
    <location>
        <begin position="198"/>
        <end position="329"/>
    </location>
</feature>
<feature type="domain" description="ApeA N-terminal" evidence="2">
    <location>
        <begin position="2"/>
        <end position="168"/>
    </location>
</feature>
<evidence type="ECO:0000259" key="2">
    <source>
        <dbReference type="Pfam" id="PF18862"/>
    </source>
</evidence>
<dbReference type="Pfam" id="PF18862">
    <property type="entry name" value="ApeA_NTD1"/>
    <property type="match status" value="1"/>
</dbReference>
<organism evidence="3 4">
    <name type="scientific">Pseudomonas viridiflava ICMP 13104</name>
    <dbReference type="NCBI Taxonomy" id="1198305"/>
    <lineage>
        <taxon>Bacteria</taxon>
        <taxon>Pseudomonadati</taxon>
        <taxon>Pseudomonadota</taxon>
        <taxon>Gammaproteobacteria</taxon>
        <taxon>Pseudomonadales</taxon>
        <taxon>Pseudomonadaceae</taxon>
        <taxon>Pseudomonas</taxon>
    </lineage>
</organism>
<evidence type="ECO:0000259" key="1">
    <source>
        <dbReference type="Pfam" id="PF18739"/>
    </source>
</evidence>
<evidence type="ECO:0000313" key="3">
    <source>
        <dbReference type="EMBL" id="KTB70518.1"/>
    </source>
</evidence>
<dbReference type="EMBL" id="LKEJ01000035">
    <property type="protein sequence ID" value="KTB70518.1"/>
    <property type="molecule type" value="Genomic_DNA"/>
</dbReference>
<dbReference type="AlphaFoldDB" id="A0A0W0IBK8"/>
<dbReference type="Proteomes" id="UP000053048">
    <property type="component" value="Unassembled WGS sequence"/>
</dbReference>
<dbReference type="InterPro" id="IPR041223">
    <property type="entry name" value="ApeA_NTD"/>
</dbReference>
<gene>
    <name evidence="3" type="ORF">AO067_10215</name>
</gene>